<accession>A0A9D4IFT1</accession>
<gene>
    <name evidence="1" type="ORF">DPMN_173128</name>
</gene>
<name>A0A9D4IFT1_DREPO</name>
<dbReference type="AlphaFoldDB" id="A0A9D4IFT1"/>
<dbReference type="Proteomes" id="UP000828390">
    <property type="component" value="Unassembled WGS sequence"/>
</dbReference>
<keyword evidence="2" id="KW-1185">Reference proteome</keyword>
<reference evidence="1" key="2">
    <citation type="submission" date="2020-11" db="EMBL/GenBank/DDBJ databases">
        <authorList>
            <person name="McCartney M.A."/>
            <person name="Auch B."/>
            <person name="Kono T."/>
            <person name="Mallez S."/>
            <person name="Becker A."/>
            <person name="Gohl D.M."/>
            <person name="Silverstein K.A.T."/>
            <person name="Koren S."/>
            <person name="Bechman K.B."/>
            <person name="Herman A."/>
            <person name="Abrahante J.E."/>
            <person name="Garbe J."/>
        </authorList>
    </citation>
    <scope>NUCLEOTIDE SEQUENCE</scope>
    <source>
        <strain evidence="1">Duluth1</strain>
        <tissue evidence="1">Whole animal</tissue>
    </source>
</reference>
<protein>
    <submittedName>
        <fullName evidence="1">Uncharacterized protein</fullName>
    </submittedName>
</protein>
<reference evidence="1" key="1">
    <citation type="journal article" date="2019" name="bioRxiv">
        <title>The Genome of the Zebra Mussel, Dreissena polymorpha: A Resource for Invasive Species Research.</title>
        <authorList>
            <person name="McCartney M.A."/>
            <person name="Auch B."/>
            <person name="Kono T."/>
            <person name="Mallez S."/>
            <person name="Zhang Y."/>
            <person name="Obille A."/>
            <person name="Becker A."/>
            <person name="Abrahante J.E."/>
            <person name="Garbe J."/>
            <person name="Badalamenti J.P."/>
            <person name="Herman A."/>
            <person name="Mangelson H."/>
            <person name="Liachko I."/>
            <person name="Sullivan S."/>
            <person name="Sone E.D."/>
            <person name="Koren S."/>
            <person name="Silverstein K.A.T."/>
            <person name="Beckman K.B."/>
            <person name="Gohl D.M."/>
        </authorList>
    </citation>
    <scope>NUCLEOTIDE SEQUENCE</scope>
    <source>
        <strain evidence="1">Duluth1</strain>
        <tissue evidence="1">Whole animal</tissue>
    </source>
</reference>
<organism evidence="1 2">
    <name type="scientific">Dreissena polymorpha</name>
    <name type="common">Zebra mussel</name>
    <name type="synonym">Mytilus polymorpha</name>
    <dbReference type="NCBI Taxonomy" id="45954"/>
    <lineage>
        <taxon>Eukaryota</taxon>
        <taxon>Metazoa</taxon>
        <taxon>Spiralia</taxon>
        <taxon>Lophotrochozoa</taxon>
        <taxon>Mollusca</taxon>
        <taxon>Bivalvia</taxon>
        <taxon>Autobranchia</taxon>
        <taxon>Heteroconchia</taxon>
        <taxon>Euheterodonta</taxon>
        <taxon>Imparidentia</taxon>
        <taxon>Neoheterodontei</taxon>
        <taxon>Myida</taxon>
        <taxon>Dreissenoidea</taxon>
        <taxon>Dreissenidae</taxon>
        <taxon>Dreissena</taxon>
    </lineage>
</organism>
<dbReference type="EMBL" id="JAIWYP010000009">
    <property type="protein sequence ID" value="KAH3771799.1"/>
    <property type="molecule type" value="Genomic_DNA"/>
</dbReference>
<comment type="caution">
    <text evidence="1">The sequence shown here is derived from an EMBL/GenBank/DDBJ whole genome shotgun (WGS) entry which is preliminary data.</text>
</comment>
<evidence type="ECO:0000313" key="1">
    <source>
        <dbReference type="EMBL" id="KAH3771799.1"/>
    </source>
</evidence>
<sequence>MLGIFLVRTLIQGLELEFCSEQMSCLVLVSGPFLEPMWGTVLEDKCFLELGLESCLVHTSCPEQV</sequence>
<proteinExistence type="predicted"/>
<evidence type="ECO:0000313" key="2">
    <source>
        <dbReference type="Proteomes" id="UP000828390"/>
    </source>
</evidence>